<dbReference type="PANTHER" id="PTHR31429:SF24">
    <property type="entry name" value="WRKY TRANSCRIPTION FACTOR 72-RELATED"/>
    <property type="match status" value="1"/>
</dbReference>
<dbReference type="Gene3D" id="2.20.25.80">
    <property type="entry name" value="WRKY domain"/>
    <property type="match status" value="1"/>
</dbReference>
<reference evidence="7" key="1">
    <citation type="journal article" date="2013" name="Nature">
        <title>Draft genome of the wheat A-genome progenitor Triticum urartu.</title>
        <authorList>
            <person name="Ling H.Q."/>
            <person name="Zhao S."/>
            <person name="Liu D."/>
            <person name="Wang J."/>
            <person name="Sun H."/>
            <person name="Zhang C."/>
            <person name="Fan H."/>
            <person name="Li D."/>
            <person name="Dong L."/>
            <person name="Tao Y."/>
            <person name="Gao C."/>
            <person name="Wu H."/>
            <person name="Li Y."/>
            <person name="Cui Y."/>
            <person name="Guo X."/>
            <person name="Zheng S."/>
            <person name="Wang B."/>
            <person name="Yu K."/>
            <person name="Liang Q."/>
            <person name="Yang W."/>
            <person name="Lou X."/>
            <person name="Chen J."/>
            <person name="Feng M."/>
            <person name="Jian J."/>
            <person name="Zhang X."/>
            <person name="Luo G."/>
            <person name="Jiang Y."/>
            <person name="Liu J."/>
            <person name="Wang Z."/>
            <person name="Sha Y."/>
            <person name="Zhang B."/>
            <person name="Wu H."/>
            <person name="Tang D."/>
            <person name="Shen Q."/>
            <person name="Xue P."/>
            <person name="Zou S."/>
            <person name="Wang X."/>
            <person name="Liu X."/>
            <person name="Wang F."/>
            <person name="Yang Y."/>
            <person name="An X."/>
            <person name="Dong Z."/>
            <person name="Zhang K."/>
            <person name="Zhang X."/>
            <person name="Luo M.C."/>
            <person name="Dvorak J."/>
            <person name="Tong Y."/>
            <person name="Wang J."/>
            <person name="Yang H."/>
            <person name="Li Z."/>
            <person name="Wang D."/>
            <person name="Zhang A."/>
            <person name="Wang J."/>
        </authorList>
    </citation>
    <scope>NUCLEOTIDE SEQUENCE</scope>
</reference>
<sequence length="639" mass="68358">MIKGDQRQLGGHEEQLKDQMRDDHQASDGNFFKFLQNQSSIKKEAQEDKIASTRAEMGEVSKENERLKMMLSRMVEDHRSLQKQFDVLHQQGQGKNLAVGSPEHTSPVDGPGFVSLRLGTSAGMSRQNMEEQIKGSTNNPDDKGIFLGLSSACGAVGARTDGSETKVQPDVVTLSPGGSSEEDAATETTTISAASKAAKIPRSTGGVEADEEVAQQPLAKKARVSVRARCDTPTMNDGCQWRKYGQKISKGNPCPRAYYRCTVATGCPVRKQADRVETNWSRSHMPVADGGLECWGLEKTVLGFGLGSVATCAEMRGGHVDPDHHLRGCAQPPTLRLRNRHGLHHLRCRVHAHVRLLHLVWLSLCQPPAAPSLHGLRFGLPATAMDASSNQLGGRPFFLPTATGTSISATPSYPTITLDLTSQAASQHAFSLSNCNKFSSSFTGSHGHNSSTSRYPSTSFSFSSFDASSLPGSTTWPSGVGSYLGYGSSSGASYNGPNKGTFEAALSSIHGRQQGSVASLYQPVHVQQRVAELRSGGTGMAAPTVLTDTIAKAITSNPGFHTALTAAITSYVGKSAAGGGKGLGRTERFSKWQDEVGAVTGAVKLHKCYCFDVSGVKIMEQINSLDEAYDLCLWINLII</sequence>
<keyword evidence="3" id="KW-0238">DNA-binding</keyword>
<accession>M8A7D8</accession>
<dbReference type="InterPro" id="IPR003657">
    <property type="entry name" value="WRKY_dom"/>
</dbReference>
<dbReference type="InterPro" id="IPR044810">
    <property type="entry name" value="WRKY_plant"/>
</dbReference>
<dbReference type="SUPFAM" id="SSF118290">
    <property type="entry name" value="WRKY DNA-binding domain"/>
    <property type="match status" value="1"/>
</dbReference>
<feature type="compositionally biased region" description="Basic and acidic residues" evidence="6">
    <location>
        <begin position="1"/>
        <end position="26"/>
    </location>
</feature>
<proteinExistence type="predicted"/>
<dbReference type="STRING" id="4572.M8A7D8"/>
<evidence type="ECO:0000256" key="4">
    <source>
        <dbReference type="ARBA" id="ARBA00023163"/>
    </source>
</evidence>
<dbReference type="EMBL" id="KD158866">
    <property type="protein sequence ID" value="EMS56359.1"/>
    <property type="molecule type" value="Genomic_DNA"/>
</dbReference>
<dbReference type="Pfam" id="PF03106">
    <property type="entry name" value="WRKY"/>
    <property type="match status" value="1"/>
</dbReference>
<dbReference type="GO" id="GO:0005634">
    <property type="term" value="C:nucleus"/>
    <property type="evidence" value="ECO:0007669"/>
    <property type="project" value="UniProtKB-SubCell"/>
</dbReference>
<feature type="region of interest" description="Disordered" evidence="6">
    <location>
        <begin position="159"/>
        <end position="185"/>
    </location>
</feature>
<evidence type="ECO:0000256" key="3">
    <source>
        <dbReference type="ARBA" id="ARBA00023125"/>
    </source>
</evidence>
<organism evidence="7">
    <name type="scientific">Triticum urartu</name>
    <name type="common">Red wild einkorn</name>
    <name type="synonym">Crithodium urartu</name>
    <dbReference type="NCBI Taxonomy" id="4572"/>
    <lineage>
        <taxon>Eukaryota</taxon>
        <taxon>Viridiplantae</taxon>
        <taxon>Streptophyta</taxon>
        <taxon>Embryophyta</taxon>
        <taxon>Tracheophyta</taxon>
        <taxon>Spermatophyta</taxon>
        <taxon>Magnoliopsida</taxon>
        <taxon>Liliopsida</taxon>
        <taxon>Poales</taxon>
        <taxon>Poaceae</taxon>
        <taxon>BOP clade</taxon>
        <taxon>Pooideae</taxon>
        <taxon>Triticodae</taxon>
        <taxon>Triticeae</taxon>
        <taxon>Triticinae</taxon>
        <taxon>Triticum</taxon>
    </lineage>
</organism>
<dbReference type="SMART" id="SM00774">
    <property type="entry name" value="WRKY"/>
    <property type="match status" value="1"/>
</dbReference>
<feature type="region of interest" description="Disordered" evidence="6">
    <location>
        <begin position="43"/>
        <end position="63"/>
    </location>
</feature>
<evidence type="ECO:0000256" key="1">
    <source>
        <dbReference type="ARBA" id="ARBA00004123"/>
    </source>
</evidence>
<keyword evidence="5" id="KW-0539">Nucleus</keyword>
<name>M8A7D8_TRIUA</name>
<dbReference type="PROSITE" id="PS50811">
    <property type="entry name" value="WRKY"/>
    <property type="match status" value="1"/>
</dbReference>
<keyword evidence="2" id="KW-0805">Transcription regulation</keyword>
<dbReference type="GO" id="GO:0003700">
    <property type="term" value="F:DNA-binding transcription factor activity"/>
    <property type="evidence" value="ECO:0007669"/>
    <property type="project" value="InterPro"/>
</dbReference>
<dbReference type="PANTHER" id="PTHR31429">
    <property type="entry name" value="WRKY TRANSCRIPTION FACTOR 36-RELATED"/>
    <property type="match status" value="1"/>
</dbReference>
<dbReference type="AlphaFoldDB" id="M8A7D8"/>
<dbReference type="GO" id="GO:0043565">
    <property type="term" value="F:sequence-specific DNA binding"/>
    <property type="evidence" value="ECO:0007669"/>
    <property type="project" value="InterPro"/>
</dbReference>
<evidence type="ECO:0000313" key="7">
    <source>
        <dbReference type="EMBL" id="EMS56359.1"/>
    </source>
</evidence>
<keyword evidence="4" id="KW-0804">Transcription</keyword>
<evidence type="ECO:0000256" key="6">
    <source>
        <dbReference type="SAM" id="MobiDB-lite"/>
    </source>
</evidence>
<gene>
    <name evidence="7" type="ORF">TRIUR3_13752</name>
</gene>
<evidence type="ECO:0000256" key="5">
    <source>
        <dbReference type="ARBA" id="ARBA00023242"/>
    </source>
</evidence>
<comment type="subcellular location">
    <subcellularLocation>
        <location evidence="1">Nucleus</location>
    </subcellularLocation>
</comment>
<evidence type="ECO:0000256" key="2">
    <source>
        <dbReference type="ARBA" id="ARBA00023015"/>
    </source>
</evidence>
<feature type="region of interest" description="Disordered" evidence="6">
    <location>
        <begin position="1"/>
        <end position="30"/>
    </location>
</feature>
<protein>
    <submittedName>
        <fullName evidence="7">Putative WRKY transcription factor 72</fullName>
    </submittedName>
</protein>
<dbReference type="InterPro" id="IPR036576">
    <property type="entry name" value="WRKY_dom_sf"/>
</dbReference>
<dbReference type="OMA" id="FYAPTLH"/>
<dbReference type="eggNOG" id="ENOG502QVE0">
    <property type="taxonomic scope" value="Eukaryota"/>
</dbReference>